<protein>
    <submittedName>
        <fullName evidence="1">Uncharacterized protein</fullName>
    </submittedName>
</protein>
<proteinExistence type="predicted"/>
<dbReference type="EMBL" id="KN640422">
    <property type="protein sequence ID" value="KHN47641.1"/>
    <property type="molecule type" value="Genomic_DNA"/>
</dbReference>
<reference evidence="1" key="1">
    <citation type="submission" date="2014-07" db="EMBL/GenBank/DDBJ databases">
        <title>Identification of a novel salt tolerance gene in wild soybean by whole-genome sequencing.</title>
        <authorList>
            <person name="Lam H.-M."/>
            <person name="Qi X."/>
            <person name="Li M.-W."/>
            <person name="Liu X."/>
            <person name="Xie M."/>
            <person name="Ni M."/>
            <person name="Xu X."/>
        </authorList>
    </citation>
    <scope>NUCLEOTIDE SEQUENCE [LARGE SCALE GENOMIC DNA]</scope>
    <source>
        <tissue evidence="1">Root</tissue>
    </source>
</reference>
<sequence length="52" mass="5827">MIMSPLEATLMCYREIQSKCMTTHAANHDGNSLQSKLAKLLSLPDLHNELQV</sequence>
<gene>
    <name evidence="1" type="ORF">glysoja_040387</name>
</gene>
<evidence type="ECO:0000313" key="1">
    <source>
        <dbReference type="EMBL" id="KHN47641.1"/>
    </source>
</evidence>
<dbReference type="AlphaFoldDB" id="A0A0B2SLT7"/>
<organism evidence="1">
    <name type="scientific">Glycine soja</name>
    <name type="common">Wild soybean</name>
    <dbReference type="NCBI Taxonomy" id="3848"/>
    <lineage>
        <taxon>Eukaryota</taxon>
        <taxon>Viridiplantae</taxon>
        <taxon>Streptophyta</taxon>
        <taxon>Embryophyta</taxon>
        <taxon>Tracheophyta</taxon>
        <taxon>Spermatophyta</taxon>
        <taxon>Magnoliopsida</taxon>
        <taxon>eudicotyledons</taxon>
        <taxon>Gunneridae</taxon>
        <taxon>Pentapetalae</taxon>
        <taxon>rosids</taxon>
        <taxon>fabids</taxon>
        <taxon>Fabales</taxon>
        <taxon>Fabaceae</taxon>
        <taxon>Papilionoideae</taxon>
        <taxon>50 kb inversion clade</taxon>
        <taxon>NPAAA clade</taxon>
        <taxon>indigoferoid/millettioid clade</taxon>
        <taxon>Phaseoleae</taxon>
        <taxon>Glycine</taxon>
        <taxon>Glycine subgen. Soja</taxon>
    </lineage>
</organism>
<dbReference type="Proteomes" id="UP000053555">
    <property type="component" value="Unassembled WGS sequence"/>
</dbReference>
<accession>A0A0B2SLT7</accession>
<name>A0A0B2SLT7_GLYSO</name>